<organism evidence="1 2">
    <name type="scientific">Athelia psychrophila</name>
    <dbReference type="NCBI Taxonomy" id="1759441"/>
    <lineage>
        <taxon>Eukaryota</taxon>
        <taxon>Fungi</taxon>
        <taxon>Dikarya</taxon>
        <taxon>Basidiomycota</taxon>
        <taxon>Agaricomycotina</taxon>
        <taxon>Agaricomycetes</taxon>
        <taxon>Agaricomycetidae</taxon>
        <taxon>Atheliales</taxon>
        <taxon>Atheliaceae</taxon>
        <taxon>Athelia</taxon>
    </lineage>
</organism>
<evidence type="ECO:0000313" key="1">
    <source>
        <dbReference type="EMBL" id="KZP17881.1"/>
    </source>
</evidence>
<protein>
    <submittedName>
        <fullName evidence="1">Uncharacterized protein</fullName>
    </submittedName>
</protein>
<proteinExistence type="predicted"/>
<name>A0A166GIT8_9AGAM</name>
<evidence type="ECO:0000313" key="2">
    <source>
        <dbReference type="Proteomes" id="UP000076532"/>
    </source>
</evidence>
<dbReference type="AlphaFoldDB" id="A0A166GIT8"/>
<sequence>MATRLSVVMLLRWGPHQDPARLRYLAGHAAMCEHNLLTPFRRPLQPSPSSTALVGTSLYPLARARLVWACHLKVDPTNLWAYCRQDSDSRQSEW</sequence>
<keyword evidence="2" id="KW-1185">Reference proteome</keyword>
<gene>
    <name evidence="1" type="ORF">FIBSPDRAFT_864512</name>
</gene>
<accession>A0A166GIT8</accession>
<dbReference type="Proteomes" id="UP000076532">
    <property type="component" value="Unassembled WGS sequence"/>
</dbReference>
<reference evidence="1 2" key="1">
    <citation type="journal article" date="2016" name="Mol. Biol. Evol.">
        <title>Comparative Genomics of Early-Diverging Mushroom-Forming Fungi Provides Insights into the Origins of Lignocellulose Decay Capabilities.</title>
        <authorList>
            <person name="Nagy L.G."/>
            <person name="Riley R."/>
            <person name="Tritt A."/>
            <person name="Adam C."/>
            <person name="Daum C."/>
            <person name="Floudas D."/>
            <person name="Sun H."/>
            <person name="Yadav J.S."/>
            <person name="Pangilinan J."/>
            <person name="Larsson K.H."/>
            <person name="Matsuura K."/>
            <person name="Barry K."/>
            <person name="Labutti K."/>
            <person name="Kuo R."/>
            <person name="Ohm R.A."/>
            <person name="Bhattacharya S.S."/>
            <person name="Shirouzu T."/>
            <person name="Yoshinaga Y."/>
            <person name="Martin F.M."/>
            <person name="Grigoriev I.V."/>
            <person name="Hibbett D.S."/>
        </authorList>
    </citation>
    <scope>NUCLEOTIDE SEQUENCE [LARGE SCALE GENOMIC DNA]</scope>
    <source>
        <strain evidence="1 2">CBS 109695</strain>
    </source>
</reference>
<dbReference type="EMBL" id="KV417578">
    <property type="protein sequence ID" value="KZP17881.1"/>
    <property type="molecule type" value="Genomic_DNA"/>
</dbReference>